<feature type="domain" description="Helicase ATP-binding" evidence="10">
    <location>
        <begin position="137"/>
        <end position="308"/>
    </location>
</feature>
<dbReference type="GO" id="GO:0003676">
    <property type="term" value="F:nucleic acid binding"/>
    <property type="evidence" value="ECO:0007669"/>
    <property type="project" value="InterPro"/>
</dbReference>
<dbReference type="PROSITE" id="PS51192">
    <property type="entry name" value="HELICASE_ATP_BIND_1"/>
    <property type="match status" value="1"/>
</dbReference>
<name>A0A914CDJ4_9BILA</name>
<dbReference type="Proteomes" id="UP000887540">
    <property type="component" value="Unplaced"/>
</dbReference>
<accession>A0A914CDJ4</accession>
<dbReference type="InterPro" id="IPR011545">
    <property type="entry name" value="DEAD/DEAH_box_helicase_dom"/>
</dbReference>
<reference evidence="13" key="1">
    <citation type="submission" date="2022-11" db="UniProtKB">
        <authorList>
            <consortium name="WormBaseParasite"/>
        </authorList>
    </citation>
    <scope>IDENTIFICATION</scope>
</reference>
<evidence type="ECO:0000256" key="9">
    <source>
        <dbReference type="ARBA" id="ARBA00048988"/>
    </source>
</evidence>
<evidence type="ECO:0000256" key="6">
    <source>
        <dbReference type="ARBA" id="ARBA00022840"/>
    </source>
</evidence>
<dbReference type="SUPFAM" id="SSF46785">
    <property type="entry name" value="Winged helix' DNA-binding domain"/>
    <property type="match status" value="2"/>
</dbReference>
<dbReference type="InterPro" id="IPR046931">
    <property type="entry name" value="HTH_61"/>
</dbReference>
<evidence type="ECO:0000256" key="8">
    <source>
        <dbReference type="ARBA" id="ARBA00023242"/>
    </source>
</evidence>
<dbReference type="InterPro" id="IPR036390">
    <property type="entry name" value="WH_DNA-bd_sf"/>
</dbReference>
<evidence type="ECO:0000256" key="7">
    <source>
        <dbReference type="ARBA" id="ARBA00023204"/>
    </source>
</evidence>
<dbReference type="InterPro" id="IPR001650">
    <property type="entry name" value="Helicase_C-like"/>
</dbReference>
<organism evidence="12 13">
    <name type="scientific">Acrobeloides nanus</name>
    <dbReference type="NCBI Taxonomy" id="290746"/>
    <lineage>
        <taxon>Eukaryota</taxon>
        <taxon>Metazoa</taxon>
        <taxon>Ecdysozoa</taxon>
        <taxon>Nematoda</taxon>
        <taxon>Chromadorea</taxon>
        <taxon>Rhabditida</taxon>
        <taxon>Tylenchina</taxon>
        <taxon>Cephalobomorpha</taxon>
        <taxon>Cephaloboidea</taxon>
        <taxon>Cephalobidae</taxon>
        <taxon>Acrobeloides</taxon>
    </lineage>
</organism>
<dbReference type="GO" id="GO:0043138">
    <property type="term" value="F:3'-5' DNA helicase activity"/>
    <property type="evidence" value="ECO:0007669"/>
    <property type="project" value="UniProtKB-EC"/>
</dbReference>
<evidence type="ECO:0000313" key="13">
    <source>
        <dbReference type="WBParaSite" id="ACRNAN_Path_830.g3158.t2"/>
    </source>
</evidence>
<protein>
    <submittedName>
        <fullName evidence="13">Helicase POLQ-like</fullName>
    </submittedName>
</protein>
<dbReference type="CDD" id="cd18026">
    <property type="entry name" value="DEXHc_POLQ-like"/>
    <property type="match status" value="1"/>
</dbReference>
<dbReference type="Gene3D" id="3.40.50.300">
    <property type="entry name" value="P-loop containing nucleotide triphosphate hydrolases"/>
    <property type="match status" value="2"/>
</dbReference>
<evidence type="ECO:0000256" key="4">
    <source>
        <dbReference type="ARBA" id="ARBA00022801"/>
    </source>
</evidence>
<dbReference type="SUPFAM" id="SSF158702">
    <property type="entry name" value="Sec63 N-terminal domain-like"/>
    <property type="match status" value="1"/>
</dbReference>
<dbReference type="FunFam" id="3.40.50.300:FF:000813">
    <property type="entry name" value="helicase POLQ-like isoform X1"/>
    <property type="match status" value="1"/>
</dbReference>
<dbReference type="AlphaFoldDB" id="A0A914CDJ4"/>
<keyword evidence="3" id="KW-0227">DNA damage</keyword>
<proteinExistence type="predicted"/>
<feature type="domain" description="Helicase C-terminal" evidence="11">
    <location>
        <begin position="351"/>
        <end position="544"/>
    </location>
</feature>
<keyword evidence="5" id="KW-0347">Helicase</keyword>
<dbReference type="PANTHER" id="PTHR47961:SF12">
    <property type="entry name" value="HELICASE POLQ-LIKE"/>
    <property type="match status" value="1"/>
</dbReference>
<keyword evidence="12" id="KW-1185">Reference proteome</keyword>
<dbReference type="InterPro" id="IPR050474">
    <property type="entry name" value="Hel308_SKI2-like"/>
</dbReference>
<dbReference type="GO" id="GO:0006281">
    <property type="term" value="P:DNA repair"/>
    <property type="evidence" value="ECO:0007669"/>
    <property type="project" value="UniProtKB-KW"/>
</dbReference>
<evidence type="ECO:0000256" key="5">
    <source>
        <dbReference type="ARBA" id="ARBA00022806"/>
    </source>
</evidence>
<dbReference type="GO" id="GO:0005634">
    <property type="term" value="C:nucleus"/>
    <property type="evidence" value="ECO:0007669"/>
    <property type="project" value="UniProtKB-SubCell"/>
</dbReference>
<dbReference type="WBParaSite" id="ACRNAN_Path_830.g3158.t2">
    <property type="protein sequence ID" value="ACRNAN_Path_830.g3158.t2"/>
    <property type="gene ID" value="ACRNAN_Path_830.g3158"/>
</dbReference>
<evidence type="ECO:0000259" key="10">
    <source>
        <dbReference type="PROSITE" id="PS51192"/>
    </source>
</evidence>
<evidence type="ECO:0000256" key="2">
    <source>
        <dbReference type="ARBA" id="ARBA00022741"/>
    </source>
</evidence>
<keyword evidence="7" id="KW-0234">DNA repair</keyword>
<evidence type="ECO:0000313" key="12">
    <source>
        <dbReference type="Proteomes" id="UP000887540"/>
    </source>
</evidence>
<keyword evidence="6" id="KW-0067">ATP-binding</keyword>
<dbReference type="Pfam" id="PF00270">
    <property type="entry name" value="DEAD"/>
    <property type="match status" value="1"/>
</dbReference>
<dbReference type="SUPFAM" id="SSF52540">
    <property type="entry name" value="P-loop containing nucleoside triphosphate hydrolases"/>
    <property type="match status" value="1"/>
</dbReference>
<evidence type="ECO:0000256" key="3">
    <source>
        <dbReference type="ARBA" id="ARBA00022763"/>
    </source>
</evidence>
<dbReference type="GO" id="GO:0005524">
    <property type="term" value="F:ATP binding"/>
    <property type="evidence" value="ECO:0007669"/>
    <property type="project" value="UniProtKB-KW"/>
</dbReference>
<keyword evidence="4" id="KW-0378">Hydrolase</keyword>
<dbReference type="Gene3D" id="1.10.3380.20">
    <property type="match status" value="1"/>
</dbReference>
<dbReference type="CDD" id="cd18795">
    <property type="entry name" value="SF2_C_Ski2"/>
    <property type="match status" value="1"/>
</dbReference>
<comment type="subcellular location">
    <subcellularLocation>
        <location evidence="1">Nucleus</location>
    </subcellularLocation>
</comment>
<keyword evidence="8" id="KW-0539">Nucleus</keyword>
<dbReference type="SMART" id="SM00490">
    <property type="entry name" value="HELICc"/>
    <property type="match status" value="1"/>
</dbReference>
<dbReference type="PROSITE" id="PS51194">
    <property type="entry name" value="HELICASE_CTER"/>
    <property type="match status" value="1"/>
</dbReference>
<dbReference type="SMART" id="SM00487">
    <property type="entry name" value="DEXDc"/>
    <property type="match status" value="1"/>
</dbReference>
<dbReference type="Pfam" id="PF00271">
    <property type="entry name" value="Helicase_C"/>
    <property type="match status" value="1"/>
</dbReference>
<dbReference type="InterPro" id="IPR048960">
    <property type="entry name" value="POLQ-like_helical"/>
</dbReference>
<dbReference type="PANTHER" id="PTHR47961">
    <property type="entry name" value="DNA POLYMERASE THETA, PUTATIVE (AFU_ORTHOLOGUE AFUA_1G05260)-RELATED"/>
    <property type="match status" value="1"/>
</dbReference>
<dbReference type="Gene3D" id="1.10.150.20">
    <property type="entry name" value="5' to 3' exonuclease, C-terminal subdomain"/>
    <property type="match status" value="1"/>
</dbReference>
<keyword evidence="2" id="KW-0547">Nucleotide-binding</keyword>
<dbReference type="Pfam" id="PF21099">
    <property type="entry name" value="POLQ_helical"/>
    <property type="match status" value="1"/>
</dbReference>
<evidence type="ECO:0000259" key="11">
    <source>
        <dbReference type="PROSITE" id="PS51194"/>
    </source>
</evidence>
<dbReference type="InterPro" id="IPR014001">
    <property type="entry name" value="Helicase_ATP-bd"/>
</dbReference>
<sequence>MSFLDSILSATSLRRSPRVAQIKEIRSNQEGDVSLASEFITAKKHLQMTQGPIETKKGKPFVTLNNRKRRSSDKIVILNEYIHEGSADSGFQSTNENETSSLLDYDLLGLPLDVQRRYKEKRKINTLYDWQKECLADKRLHLGSNMILSLPTGSGKTLIAELLMLRETLVNKRDCILILPYVAIVQEKMQSLAVFEECFNIYVEEYAASKGRMPPIKRRNATSMYICTIEKANMLVNFLIEDNRLDRIGLVVADELHMLGEGSRGATLEQCLSKFLFKQKKQIVGMSATLSNCDEIASFLNAYIYKTDFRPVKLIERVKLNNSLYRVDCGGKLIFERDLGANNLLKKDPDGLVSLLSTLVPTKSVIIFCPTKQNCENVCNLISNLFPKNVRNYRASEREALIEQIRDENDGRVCKVLANGILNGVAYHHSGLTTDERQHVEHAFQTGIICVVCCTSTLAAGVNLPARRVIIKSPYVGRDLISKAQYLQMVGRAGRAGYDDKGDSVTIIKSGLDEAAFRQILSSPLGPCTSNLCNNTDLASFILDLVVLKLACTKEDIMAILSITLLGLQKSNEINSLLESIIKDLEEKEILKLEQFRQILSSPLGPCTSNLCNDTDLASFILDLVVLKLACTKEDIIAILSITLLGLQKSNEIDSLLESVIKDLEEKEILKLEQGRIVSTFLGNATFNANLPPASVPIINVDLIKNLHEGIVLASHFHLLFTIIPYDIHVQIDWNMFHSEYMRLAKGERDLLGKMGLMEGAIIRLILCGKQLSTGEPAMRLYIAFMMLRIWNQEPLWEIAERFTVPRGWLQSTLQATCSQAGSIARFAERLPTLWPLKHLLPEVVQRLHECKRPELVPLLAIDCVKNGRAQLLYENNFKTVGSIAKSRPDDLIKAIGKLNMAQARKIINSAKAIIRDQVAEKAEELEAMGADTSDLLSI</sequence>
<dbReference type="InterPro" id="IPR027417">
    <property type="entry name" value="P-loop_NTPase"/>
</dbReference>
<dbReference type="Pfam" id="PF20470">
    <property type="entry name" value="HTH_61"/>
    <property type="match status" value="2"/>
</dbReference>
<dbReference type="GO" id="GO:0016787">
    <property type="term" value="F:hydrolase activity"/>
    <property type="evidence" value="ECO:0007669"/>
    <property type="project" value="UniProtKB-KW"/>
</dbReference>
<comment type="catalytic activity">
    <reaction evidence="9">
        <text>ATP + H2O = ADP + phosphate + H(+)</text>
        <dbReference type="Rhea" id="RHEA:13065"/>
        <dbReference type="ChEBI" id="CHEBI:15377"/>
        <dbReference type="ChEBI" id="CHEBI:15378"/>
        <dbReference type="ChEBI" id="CHEBI:30616"/>
        <dbReference type="ChEBI" id="CHEBI:43474"/>
        <dbReference type="ChEBI" id="CHEBI:456216"/>
        <dbReference type="EC" id="5.6.2.4"/>
    </reaction>
</comment>
<evidence type="ECO:0000256" key="1">
    <source>
        <dbReference type="ARBA" id="ARBA00004123"/>
    </source>
</evidence>